<evidence type="ECO:0000313" key="5">
    <source>
        <dbReference type="Proteomes" id="UP000029999"/>
    </source>
</evidence>
<evidence type="ECO:0000259" key="3">
    <source>
        <dbReference type="Pfam" id="PF06276"/>
    </source>
</evidence>
<dbReference type="InterPro" id="IPR037455">
    <property type="entry name" value="LucA/IucC-like"/>
</dbReference>
<evidence type="ECO:0000313" key="4">
    <source>
        <dbReference type="EMBL" id="KGM06023.1"/>
    </source>
</evidence>
<dbReference type="GO" id="GO:0016881">
    <property type="term" value="F:acid-amino acid ligase activity"/>
    <property type="evidence" value="ECO:0007669"/>
    <property type="project" value="UniProtKB-ARBA"/>
</dbReference>
<protein>
    <submittedName>
        <fullName evidence="4">Anthrachelin biosynthesis protein AsbB/Siderophore synthetase superfamily, group C/Siderophore synthetase component, ligase</fullName>
    </submittedName>
</protein>
<dbReference type="Pfam" id="PF04183">
    <property type="entry name" value="IucA_IucC"/>
    <property type="match status" value="1"/>
</dbReference>
<reference evidence="4 5" key="1">
    <citation type="submission" date="2014-09" db="EMBL/GenBank/DDBJ databases">
        <authorList>
            <person name="Grob C."/>
            <person name="Taubert M."/>
            <person name="Howat A.M."/>
            <person name="Burns O.J."/>
            <person name="Dixon J.L."/>
            <person name="Chen Y."/>
            <person name="Murrell J.C."/>
        </authorList>
    </citation>
    <scope>NUCLEOTIDE SEQUENCE [LARGE SCALE GENOMIC DNA]</scope>
    <source>
        <strain evidence="4">L4</strain>
    </source>
</reference>
<dbReference type="GO" id="GO:0019290">
    <property type="term" value="P:siderophore biosynthetic process"/>
    <property type="evidence" value="ECO:0007669"/>
    <property type="project" value="InterPro"/>
</dbReference>
<dbReference type="InterPro" id="IPR022770">
    <property type="entry name" value="IucA/IucC-like_C"/>
</dbReference>
<dbReference type="EMBL" id="JRQD01000006">
    <property type="protein sequence ID" value="KGM06023.1"/>
    <property type="molecule type" value="Genomic_DNA"/>
</dbReference>
<gene>
    <name evidence="4" type="ORF">LP43_2338</name>
</gene>
<dbReference type="Gene3D" id="6.10.250.3370">
    <property type="match status" value="1"/>
</dbReference>
<dbReference type="PANTHER" id="PTHR34384:SF6">
    <property type="entry name" value="STAPHYLOFERRIN B SYNTHASE"/>
    <property type="match status" value="1"/>
</dbReference>
<dbReference type="Gene3D" id="1.10.510.40">
    <property type="match status" value="1"/>
</dbReference>
<organism evidence="4 5">
    <name type="scientific">Methylophaga thiooxydans</name>
    <dbReference type="NCBI Taxonomy" id="392484"/>
    <lineage>
        <taxon>Bacteria</taxon>
        <taxon>Pseudomonadati</taxon>
        <taxon>Pseudomonadota</taxon>
        <taxon>Gammaproteobacteria</taxon>
        <taxon>Thiotrichales</taxon>
        <taxon>Piscirickettsiaceae</taxon>
        <taxon>Methylophaga</taxon>
    </lineage>
</organism>
<accession>A0A0A0BBP3</accession>
<name>A0A0A0BBP3_9GAMM</name>
<dbReference type="Pfam" id="PF06276">
    <property type="entry name" value="FhuF"/>
    <property type="match status" value="1"/>
</dbReference>
<comment type="pathway">
    <text evidence="1">Siderophore biosynthesis.</text>
</comment>
<dbReference type="RefSeq" id="WP_036315537.1">
    <property type="nucleotide sequence ID" value="NZ_JRQD01000006.1"/>
</dbReference>
<keyword evidence="4" id="KW-0436">Ligase</keyword>
<dbReference type="Proteomes" id="UP000029999">
    <property type="component" value="Unassembled WGS sequence"/>
</dbReference>
<dbReference type="InterPro" id="IPR007310">
    <property type="entry name" value="Aerobactin_biosyn_IucA/IucC_N"/>
</dbReference>
<dbReference type="AlphaFoldDB" id="A0A0A0BBP3"/>
<feature type="domain" description="Aerobactin siderophore biosynthesis IucA/IucC N-terminal" evidence="2">
    <location>
        <begin position="131"/>
        <end position="369"/>
    </location>
</feature>
<evidence type="ECO:0000259" key="2">
    <source>
        <dbReference type="Pfam" id="PF04183"/>
    </source>
</evidence>
<proteinExistence type="predicted"/>
<dbReference type="PANTHER" id="PTHR34384">
    <property type="entry name" value="L-2,3-DIAMINOPROPANOATE--CITRATE LIGASE"/>
    <property type="match status" value="1"/>
</dbReference>
<evidence type="ECO:0000256" key="1">
    <source>
        <dbReference type="ARBA" id="ARBA00004924"/>
    </source>
</evidence>
<feature type="domain" description="Aerobactin siderophore biosynthesis IucA/IucC-like C-terminal" evidence="3">
    <location>
        <begin position="391"/>
        <end position="554"/>
    </location>
</feature>
<comment type="caution">
    <text evidence="4">The sequence shown here is derived from an EMBL/GenBank/DDBJ whole genome shotgun (WGS) entry which is preliminary data.</text>
</comment>
<dbReference type="STRING" id="392484.LP43_2338"/>
<sequence>MQTALALPKSEPISSAESRVLKQLLEALLFEGQLEFSQHATSNGDRMRFNLTIQGQNYTLYGKQAGFDRIRVEKNTVLASGLSLGLLLTACDSNPDAIQRLQQELQQTITLSDWNAMHLHRPTTRRHLSSQQLEQLLDEGHLYHPCFKARTGFSIADHRLYGPEAGHDFQLHWLAVDRQKVKMNLPCGESQFWIKEIGQTSWELLNERLRLLDGNWHDYALLPIHPWQWLTLKADMLHNWLQDGTVLYLAAAGDSYQATQSVRSLMNVSNPVKAHIKLPLNMVNTSALRTLEPHSVCSAPVISHWLKQIVDNDPYLSQQQPLVILEEYAGILVEPEQNDLAGQLAVIWRDSIDKHAQPHETAIPFNALLLTEQDGKPFIDDWIQQYSLQVWLKQLFDTSVLPVWHLLVEHGIAIEAHAQNLILLHQDGWPQRLAARDFHESVEFVEDFLAQPELKPDFLSLDSRYADDSPDTFYWMQNIDALRELFVDTMYIYNLSELAHLLSEHYRFNERQFWRLLQTSLEQYAETHPLNVTRAARIGMQQKQFRTESLITRKLRYPQTAECHHVVKNPFYSV</sequence>